<feature type="domain" description="ABC3 transporter permease C-terminal" evidence="7">
    <location>
        <begin position="99"/>
        <end position="214"/>
    </location>
</feature>
<dbReference type="Proteomes" id="UP001223646">
    <property type="component" value="Unassembled WGS sequence"/>
</dbReference>
<feature type="transmembrane region" description="Helical" evidence="6">
    <location>
        <begin position="261"/>
        <end position="283"/>
    </location>
</feature>
<gene>
    <name evidence="8" type="ORF">QP460_003865</name>
</gene>
<feature type="transmembrane region" description="Helical" evidence="6">
    <location>
        <begin position="37"/>
        <end position="65"/>
    </location>
</feature>
<feature type="transmembrane region" description="Helical" evidence="6">
    <location>
        <begin position="231"/>
        <end position="249"/>
    </location>
</feature>
<feature type="transmembrane region" description="Helical" evidence="6">
    <location>
        <begin position="350"/>
        <end position="371"/>
    </location>
</feature>
<accession>A0AAW9SW54</accession>
<protein>
    <submittedName>
        <fullName evidence="8">ABC transporter permease</fullName>
    </submittedName>
</protein>
<reference evidence="8" key="1">
    <citation type="submission" date="2023-05" db="EMBL/GenBank/DDBJ databases">
        <authorList>
            <person name="Du J."/>
        </authorList>
    </citation>
    <scope>NUCLEOTIDE SEQUENCE</scope>
    <source>
        <strain evidence="8">UMB1064</strain>
    </source>
</reference>
<dbReference type="RefSeq" id="WP_284825667.1">
    <property type="nucleotide sequence ID" value="NZ_JASOOY020000011.1"/>
</dbReference>
<dbReference type="InterPro" id="IPR003838">
    <property type="entry name" value="ABC3_permease_C"/>
</dbReference>
<proteinExistence type="predicted"/>
<dbReference type="Pfam" id="PF02687">
    <property type="entry name" value="FtsX"/>
    <property type="match status" value="1"/>
</dbReference>
<comment type="subcellular location">
    <subcellularLocation>
        <location evidence="1">Cell membrane</location>
        <topology evidence="1">Multi-pass membrane protein</topology>
    </subcellularLocation>
</comment>
<feature type="transmembrane region" description="Helical" evidence="6">
    <location>
        <begin position="441"/>
        <end position="462"/>
    </location>
</feature>
<evidence type="ECO:0000256" key="3">
    <source>
        <dbReference type="ARBA" id="ARBA00022692"/>
    </source>
</evidence>
<evidence type="ECO:0000256" key="1">
    <source>
        <dbReference type="ARBA" id="ARBA00004651"/>
    </source>
</evidence>
<keyword evidence="3 6" id="KW-0812">Transmembrane</keyword>
<evidence type="ECO:0000256" key="4">
    <source>
        <dbReference type="ARBA" id="ARBA00022989"/>
    </source>
</evidence>
<keyword evidence="5 6" id="KW-0472">Membrane</keyword>
<keyword evidence="4 6" id="KW-1133">Transmembrane helix</keyword>
<feature type="transmembrane region" description="Helical" evidence="6">
    <location>
        <begin position="313"/>
        <end position="330"/>
    </location>
</feature>
<evidence type="ECO:0000256" key="5">
    <source>
        <dbReference type="ARBA" id="ARBA00023136"/>
    </source>
</evidence>
<comment type="caution">
    <text evidence="8">The sequence shown here is derived from an EMBL/GenBank/DDBJ whole genome shotgun (WGS) entry which is preliminary data.</text>
</comment>
<evidence type="ECO:0000313" key="8">
    <source>
        <dbReference type="EMBL" id="MEO3716725.1"/>
    </source>
</evidence>
<feature type="transmembrane region" description="Helical" evidence="6">
    <location>
        <begin position="92"/>
        <end position="121"/>
    </location>
</feature>
<evidence type="ECO:0000259" key="7">
    <source>
        <dbReference type="Pfam" id="PF02687"/>
    </source>
</evidence>
<keyword evidence="2" id="KW-1003">Cell membrane</keyword>
<organism evidence="8 9">
    <name type="scientific">Corynebacterium amycolatum</name>
    <dbReference type="NCBI Taxonomy" id="43765"/>
    <lineage>
        <taxon>Bacteria</taxon>
        <taxon>Bacillati</taxon>
        <taxon>Actinomycetota</taxon>
        <taxon>Actinomycetes</taxon>
        <taxon>Mycobacteriales</taxon>
        <taxon>Corynebacteriaceae</taxon>
        <taxon>Corynebacterium</taxon>
    </lineage>
</organism>
<evidence type="ECO:0000313" key="9">
    <source>
        <dbReference type="Proteomes" id="UP001223646"/>
    </source>
</evidence>
<feature type="transmembrane region" description="Helical" evidence="6">
    <location>
        <begin position="189"/>
        <end position="210"/>
    </location>
</feature>
<sequence length="478" mass="51528">MSTVTEAPKPQRIPTGALADLSTRLQRAGRESHSGNGWLSALSVVAMTVSTWLALVVVGGTAMFYRRWQAEPKLPPNPTPEDYMNQGQGEMYLQLALVACVFVIPAMVSLVAQSAVLGAAGREQRLATLRLIGLSNGAVTRMVIIETLVLAAVGLVVGTFLSVATAPFWAMIKFDNDYLDTWDMLLPWWGYPLVWVAVVLLALFAAVVGLRRVMISPLGVSRKEVPKSMKAWRMIVAVVIGAVVLYVVANSNVAGGTVTATLGVAAMMYLMVWAIGLVAPFFIQLVARISSFFGTSSDFVATRRVATNAKESWRRVSSMAFLSLLLGYTMMVPGEDKIEEVADVTFAHDIATGVTITFVIGFILLLVSTVLTQASAVYEEASLTKALDFIGTPITFHRTVTFKQAFFPMLATSIFGFAMGALLGAVMFGSGAYEVTFSQRSLVVALAYLLGVLAVGAVTLAVDPLRRKLLGRQIRHND</sequence>
<feature type="transmembrane region" description="Helical" evidence="6">
    <location>
        <begin position="406"/>
        <end position="429"/>
    </location>
</feature>
<dbReference type="AlphaFoldDB" id="A0AAW9SW54"/>
<dbReference type="GO" id="GO:0005886">
    <property type="term" value="C:plasma membrane"/>
    <property type="evidence" value="ECO:0007669"/>
    <property type="project" value="UniProtKB-SubCell"/>
</dbReference>
<feature type="transmembrane region" description="Helical" evidence="6">
    <location>
        <begin position="142"/>
        <end position="169"/>
    </location>
</feature>
<evidence type="ECO:0000256" key="6">
    <source>
        <dbReference type="SAM" id="Phobius"/>
    </source>
</evidence>
<name>A0AAW9SW54_CORAY</name>
<reference evidence="8" key="2">
    <citation type="submission" date="2024-05" db="EMBL/GenBank/DDBJ databases">
        <authorList>
            <person name="Wolfe A."/>
        </authorList>
    </citation>
    <scope>NUCLEOTIDE SEQUENCE</scope>
    <source>
        <strain evidence="8">UMB1064</strain>
    </source>
</reference>
<dbReference type="EMBL" id="JASOOY020000011">
    <property type="protein sequence ID" value="MEO3716725.1"/>
    <property type="molecule type" value="Genomic_DNA"/>
</dbReference>
<evidence type="ECO:0000256" key="2">
    <source>
        <dbReference type="ARBA" id="ARBA00022475"/>
    </source>
</evidence>